<evidence type="ECO:0000256" key="9">
    <source>
        <dbReference type="ARBA" id="ARBA00023012"/>
    </source>
</evidence>
<evidence type="ECO:0000256" key="4">
    <source>
        <dbReference type="ARBA" id="ARBA00022553"/>
    </source>
</evidence>
<dbReference type="CDD" id="cd00075">
    <property type="entry name" value="HATPase"/>
    <property type="match status" value="1"/>
</dbReference>
<evidence type="ECO:0000259" key="12">
    <source>
        <dbReference type="PROSITE" id="PS50109"/>
    </source>
</evidence>
<dbReference type="GO" id="GO:0000155">
    <property type="term" value="F:phosphorelay sensor kinase activity"/>
    <property type="evidence" value="ECO:0007669"/>
    <property type="project" value="InterPro"/>
</dbReference>
<comment type="subcellular location">
    <subcellularLocation>
        <location evidence="2">Membrane</location>
    </subcellularLocation>
</comment>
<reference evidence="14 15" key="1">
    <citation type="submission" date="2020-03" db="EMBL/GenBank/DDBJ databases">
        <title>Genomic Encyclopedia of Type Strains, Phase IV (KMG-IV): sequencing the most valuable type-strain genomes for metagenomic binning, comparative biology and taxonomic classification.</title>
        <authorList>
            <person name="Goeker M."/>
        </authorList>
    </citation>
    <scope>NUCLEOTIDE SEQUENCE [LARGE SCALE GENOMIC DNA]</scope>
    <source>
        <strain evidence="14 15">DSM 19867</strain>
    </source>
</reference>
<evidence type="ECO:0000256" key="7">
    <source>
        <dbReference type="ARBA" id="ARBA00022777"/>
    </source>
</evidence>
<dbReference type="CDD" id="cd00082">
    <property type="entry name" value="HisKA"/>
    <property type="match status" value="1"/>
</dbReference>
<dbReference type="PANTHER" id="PTHR45436:SF8">
    <property type="entry name" value="HISTIDINE KINASE"/>
    <property type="match status" value="1"/>
</dbReference>
<keyword evidence="4" id="KW-0597">Phosphoprotein</keyword>
<evidence type="ECO:0000313" key="15">
    <source>
        <dbReference type="Proteomes" id="UP000570514"/>
    </source>
</evidence>
<feature type="transmembrane region" description="Helical" evidence="11">
    <location>
        <begin position="12"/>
        <end position="37"/>
    </location>
</feature>
<evidence type="ECO:0000256" key="6">
    <source>
        <dbReference type="ARBA" id="ARBA00022692"/>
    </source>
</evidence>
<protein>
    <recommendedName>
        <fullName evidence="3">histidine kinase</fullName>
        <ecNumber evidence="3">2.7.13.3</ecNumber>
    </recommendedName>
</protein>
<dbReference type="RefSeq" id="WP_167080517.1">
    <property type="nucleotide sequence ID" value="NZ_BAAADC010000001.1"/>
</dbReference>
<keyword evidence="9" id="KW-0902">Two-component regulatory system</keyword>
<dbReference type="SMART" id="SM00387">
    <property type="entry name" value="HATPase_c"/>
    <property type="match status" value="1"/>
</dbReference>
<keyword evidence="15" id="KW-1185">Reference proteome</keyword>
<gene>
    <name evidence="14" type="ORF">FHS83_000483</name>
</gene>
<evidence type="ECO:0000256" key="3">
    <source>
        <dbReference type="ARBA" id="ARBA00012438"/>
    </source>
</evidence>
<evidence type="ECO:0000256" key="10">
    <source>
        <dbReference type="ARBA" id="ARBA00023136"/>
    </source>
</evidence>
<keyword evidence="5" id="KW-0808">Transferase</keyword>
<dbReference type="Proteomes" id="UP000570514">
    <property type="component" value="Unassembled WGS sequence"/>
</dbReference>
<dbReference type="Gene3D" id="1.10.287.130">
    <property type="match status" value="1"/>
</dbReference>
<sequence length="456" mass="48979">MRLAQTLRSASFKLSAAYVGLFTVSVGVLAGLTYLLAVSRLEADFRTHIEAETHMLSGEYASGGAPSLLHAISERLRNRLAGGLDYTVIDAQGRRLAGALPPGSCDAGWKTIYGPPDGDEPAGQLENLAVLVTPLPQGYCLMIGDDFGKVSGFGSLILRTFGWVILVSLTLAVAGGIFLSSRFLKRIDAINRTAEAIIEGDIRQRIPRRAAPDDLDRLAATLNRMLDRTTELMESLRHVTSDIAHDLRTPLGRLRNQLEDAKATAATPDEFRVTTERAIAEVDGLLTTFSAILRIAQIESGSRRAGFKPLSLSALVNDIGDSFEDAIAEAGKSLRIAVAPDVVVQGDAELLSQALINLLENAVLHTPRETAITISLELCEGQACLSVSDNGPGVPEADRERIFKRFFRLERSRSSAGNGLGLSIVSAVTQLHGAQITVCDNKPGLNVTLRLPIYSD</sequence>
<dbReference type="EC" id="2.7.13.3" evidence="3"/>
<dbReference type="AlphaFoldDB" id="A0A846MVB4"/>
<comment type="caution">
    <text evidence="14">The sequence shown here is derived from an EMBL/GenBank/DDBJ whole genome shotgun (WGS) entry which is preliminary data.</text>
</comment>
<dbReference type="SUPFAM" id="SSF158472">
    <property type="entry name" value="HAMP domain-like"/>
    <property type="match status" value="1"/>
</dbReference>
<comment type="catalytic activity">
    <reaction evidence="1">
        <text>ATP + protein L-histidine = ADP + protein N-phospho-L-histidine.</text>
        <dbReference type="EC" id="2.7.13.3"/>
    </reaction>
</comment>
<name>A0A846MVB4_9PROT</name>
<evidence type="ECO:0000256" key="2">
    <source>
        <dbReference type="ARBA" id="ARBA00004370"/>
    </source>
</evidence>
<keyword evidence="7 14" id="KW-0418">Kinase</keyword>
<organism evidence="14 15">
    <name type="scientific">Rhizomicrobium palustre</name>
    <dbReference type="NCBI Taxonomy" id="189966"/>
    <lineage>
        <taxon>Bacteria</taxon>
        <taxon>Pseudomonadati</taxon>
        <taxon>Pseudomonadota</taxon>
        <taxon>Alphaproteobacteria</taxon>
        <taxon>Micropepsales</taxon>
        <taxon>Micropepsaceae</taxon>
        <taxon>Rhizomicrobium</taxon>
    </lineage>
</organism>
<dbReference type="InterPro" id="IPR003660">
    <property type="entry name" value="HAMP_dom"/>
</dbReference>
<feature type="domain" description="HAMP" evidence="13">
    <location>
        <begin position="181"/>
        <end position="234"/>
    </location>
</feature>
<dbReference type="SMART" id="SM00388">
    <property type="entry name" value="HisKA"/>
    <property type="match status" value="1"/>
</dbReference>
<keyword evidence="8 11" id="KW-1133">Transmembrane helix</keyword>
<evidence type="ECO:0000256" key="11">
    <source>
        <dbReference type="SAM" id="Phobius"/>
    </source>
</evidence>
<proteinExistence type="predicted"/>
<dbReference type="Pfam" id="PF00672">
    <property type="entry name" value="HAMP"/>
    <property type="match status" value="1"/>
</dbReference>
<dbReference type="GO" id="GO:0005886">
    <property type="term" value="C:plasma membrane"/>
    <property type="evidence" value="ECO:0007669"/>
    <property type="project" value="TreeGrafter"/>
</dbReference>
<feature type="domain" description="Histidine kinase" evidence="12">
    <location>
        <begin position="242"/>
        <end position="455"/>
    </location>
</feature>
<keyword evidence="6 11" id="KW-0812">Transmembrane</keyword>
<dbReference type="Pfam" id="PF00512">
    <property type="entry name" value="HisKA"/>
    <property type="match status" value="1"/>
</dbReference>
<dbReference type="InterPro" id="IPR005467">
    <property type="entry name" value="His_kinase_dom"/>
</dbReference>
<dbReference type="PROSITE" id="PS50109">
    <property type="entry name" value="HIS_KIN"/>
    <property type="match status" value="1"/>
</dbReference>
<dbReference type="Gene3D" id="6.10.340.10">
    <property type="match status" value="1"/>
</dbReference>
<keyword evidence="10 11" id="KW-0472">Membrane</keyword>
<dbReference type="InterPro" id="IPR003661">
    <property type="entry name" value="HisK_dim/P_dom"/>
</dbReference>
<evidence type="ECO:0000256" key="5">
    <source>
        <dbReference type="ARBA" id="ARBA00022679"/>
    </source>
</evidence>
<dbReference type="SMART" id="SM00304">
    <property type="entry name" value="HAMP"/>
    <property type="match status" value="1"/>
</dbReference>
<dbReference type="SUPFAM" id="SSF55874">
    <property type="entry name" value="ATPase domain of HSP90 chaperone/DNA topoisomerase II/histidine kinase"/>
    <property type="match status" value="1"/>
</dbReference>
<accession>A0A846MVB4</accession>
<dbReference type="InterPro" id="IPR036890">
    <property type="entry name" value="HATPase_C_sf"/>
</dbReference>
<dbReference type="InterPro" id="IPR050428">
    <property type="entry name" value="TCS_sensor_his_kinase"/>
</dbReference>
<dbReference type="InterPro" id="IPR004358">
    <property type="entry name" value="Sig_transdc_His_kin-like_C"/>
</dbReference>
<dbReference type="Pfam" id="PF02518">
    <property type="entry name" value="HATPase_c"/>
    <property type="match status" value="1"/>
</dbReference>
<evidence type="ECO:0000256" key="8">
    <source>
        <dbReference type="ARBA" id="ARBA00022989"/>
    </source>
</evidence>
<dbReference type="SUPFAM" id="SSF47384">
    <property type="entry name" value="Homodimeric domain of signal transducing histidine kinase"/>
    <property type="match status" value="1"/>
</dbReference>
<dbReference type="PRINTS" id="PR00344">
    <property type="entry name" value="BCTRLSENSOR"/>
</dbReference>
<evidence type="ECO:0000313" key="14">
    <source>
        <dbReference type="EMBL" id="NIK87165.1"/>
    </source>
</evidence>
<dbReference type="Gene3D" id="3.30.565.10">
    <property type="entry name" value="Histidine kinase-like ATPase, C-terminal domain"/>
    <property type="match status" value="1"/>
</dbReference>
<dbReference type="PROSITE" id="PS50885">
    <property type="entry name" value="HAMP"/>
    <property type="match status" value="1"/>
</dbReference>
<dbReference type="InterPro" id="IPR003594">
    <property type="entry name" value="HATPase_dom"/>
</dbReference>
<dbReference type="EMBL" id="JAASRM010000001">
    <property type="protein sequence ID" value="NIK87165.1"/>
    <property type="molecule type" value="Genomic_DNA"/>
</dbReference>
<evidence type="ECO:0000256" key="1">
    <source>
        <dbReference type="ARBA" id="ARBA00000085"/>
    </source>
</evidence>
<feature type="transmembrane region" description="Helical" evidence="11">
    <location>
        <begin position="156"/>
        <end position="179"/>
    </location>
</feature>
<dbReference type="PANTHER" id="PTHR45436">
    <property type="entry name" value="SENSOR HISTIDINE KINASE YKOH"/>
    <property type="match status" value="1"/>
</dbReference>
<dbReference type="InterPro" id="IPR036097">
    <property type="entry name" value="HisK_dim/P_sf"/>
</dbReference>
<evidence type="ECO:0000259" key="13">
    <source>
        <dbReference type="PROSITE" id="PS50885"/>
    </source>
</evidence>
<dbReference type="CDD" id="cd06225">
    <property type="entry name" value="HAMP"/>
    <property type="match status" value="1"/>
</dbReference>